<evidence type="ECO:0000256" key="5">
    <source>
        <dbReference type="ARBA" id="ARBA00023002"/>
    </source>
</evidence>
<dbReference type="AlphaFoldDB" id="A0A7X0MV75"/>
<comment type="similarity">
    <text evidence="2">Belongs to the nitroreductase family.</text>
</comment>
<dbReference type="GO" id="GO:0016491">
    <property type="term" value="F:oxidoreductase activity"/>
    <property type="evidence" value="ECO:0007669"/>
    <property type="project" value="UniProtKB-KW"/>
</dbReference>
<dbReference type="EMBL" id="JACHHT010000001">
    <property type="protein sequence ID" value="MBB6520785.1"/>
    <property type="molecule type" value="Genomic_DNA"/>
</dbReference>
<evidence type="ECO:0000313" key="7">
    <source>
        <dbReference type="EMBL" id="MBB6520785.1"/>
    </source>
</evidence>
<dbReference type="InParanoid" id="A0A7X0MV75"/>
<keyword evidence="4" id="KW-0288">FMN</keyword>
<evidence type="ECO:0000256" key="1">
    <source>
        <dbReference type="ARBA" id="ARBA00001917"/>
    </source>
</evidence>
<evidence type="ECO:0000256" key="4">
    <source>
        <dbReference type="ARBA" id="ARBA00022643"/>
    </source>
</evidence>
<evidence type="ECO:0000256" key="3">
    <source>
        <dbReference type="ARBA" id="ARBA00022630"/>
    </source>
</evidence>
<feature type="domain" description="Nitroreductase" evidence="6">
    <location>
        <begin position="15"/>
        <end position="204"/>
    </location>
</feature>
<keyword evidence="3" id="KW-0285">Flavoprotein</keyword>
<dbReference type="PANTHER" id="PTHR43673">
    <property type="entry name" value="NAD(P)H NITROREDUCTASE YDGI-RELATED"/>
    <property type="match status" value="1"/>
</dbReference>
<keyword evidence="8" id="KW-1185">Reference proteome</keyword>
<gene>
    <name evidence="7" type="ORF">HNR48_001063</name>
</gene>
<dbReference type="RefSeq" id="WP_166850242.1">
    <property type="nucleotide sequence ID" value="NZ_JAAONY010000001.1"/>
</dbReference>
<name>A0A7X0MV75_9GAMM</name>
<dbReference type="InterPro" id="IPR029479">
    <property type="entry name" value="Nitroreductase"/>
</dbReference>
<dbReference type="Pfam" id="PF00881">
    <property type="entry name" value="Nitroreductase"/>
    <property type="match status" value="1"/>
</dbReference>
<keyword evidence="5" id="KW-0560">Oxidoreductase</keyword>
<dbReference type="Gene3D" id="3.40.109.10">
    <property type="entry name" value="NADH Oxidase"/>
    <property type="match status" value="1"/>
</dbReference>
<dbReference type="PANTHER" id="PTHR43673:SF2">
    <property type="entry name" value="NITROREDUCTASE"/>
    <property type="match status" value="1"/>
</dbReference>
<evidence type="ECO:0000259" key="6">
    <source>
        <dbReference type="Pfam" id="PF00881"/>
    </source>
</evidence>
<organism evidence="7 8">
    <name type="scientific">Pseudoteredinibacter isoporae</name>
    <dbReference type="NCBI Taxonomy" id="570281"/>
    <lineage>
        <taxon>Bacteria</taxon>
        <taxon>Pseudomonadati</taxon>
        <taxon>Pseudomonadota</taxon>
        <taxon>Gammaproteobacteria</taxon>
        <taxon>Cellvibrionales</taxon>
        <taxon>Cellvibrionaceae</taxon>
        <taxon>Pseudoteredinibacter</taxon>
    </lineage>
</organism>
<dbReference type="InterPro" id="IPR000415">
    <property type="entry name" value="Nitroreductase-like"/>
</dbReference>
<dbReference type="CDD" id="cd02136">
    <property type="entry name" value="PnbA_NfnB-like"/>
    <property type="match status" value="1"/>
</dbReference>
<proteinExistence type="inferred from homology"/>
<comment type="cofactor">
    <cofactor evidence="1">
        <name>FMN</name>
        <dbReference type="ChEBI" id="CHEBI:58210"/>
    </cofactor>
</comment>
<comment type="caution">
    <text evidence="7">The sequence shown here is derived from an EMBL/GenBank/DDBJ whole genome shotgun (WGS) entry which is preliminary data.</text>
</comment>
<evidence type="ECO:0000313" key="8">
    <source>
        <dbReference type="Proteomes" id="UP000528457"/>
    </source>
</evidence>
<evidence type="ECO:0000256" key="2">
    <source>
        <dbReference type="ARBA" id="ARBA00007118"/>
    </source>
</evidence>
<reference evidence="7 8" key="1">
    <citation type="submission" date="2020-08" db="EMBL/GenBank/DDBJ databases">
        <title>Genomic Encyclopedia of Type Strains, Phase IV (KMG-IV): sequencing the most valuable type-strain genomes for metagenomic binning, comparative biology and taxonomic classification.</title>
        <authorList>
            <person name="Goeker M."/>
        </authorList>
    </citation>
    <scope>NUCLEOTIDE SEQUENCE [LARGE SCALE GENOMIC DNA]</scope>
    <source>
        <strain evidence="7 8">DSM 22368</strain>
    </source>
</reference>
<protein>
    <recommendedName>
        <fullName evidence="6">Nitroreductase domain-containing protein</fullName>
    </recommendedName>
</protein>
<accession>A0A7X0MV75</accession>
<sequence length="229" mass="25330">MSITPQQSDLFALLEGRYSVRGFTGQTIEKDLLEEIFQKAQQAPSNCNTQPWQAYVISGERCRRFAKSLAEAVASGAPSKPDFDVTLGFFEEYRQRQVDCAYALYGSMGIERGDKVGRGAAMLRNYDFFGAPHVAFIAMPKSFGIVNALDVGIYLQTLNLVMESHGVSSCIQGALAYYPDLVRKELGLPEDDSMQILCGISFGYEDTSHAANNTRTVRAELAENVAFYE</sequence>
<dbReference type="SUPFAM" id="SSF55469">
    <property type="entry name" value="FMN-dependent nitroreductase-like"/>
    <property type="match status" value="1"/>
</dbReference>
<dbReference type="Proteomes" id="UP000528457">
    <property type="component" value="Unassembled WGS sequence"/>
</dbReference>